<proteinExistence type="predicted"/>
<evidence type="ECO:0000313" key="1">
    <source>
        <dbReference type="EMBL" id="MDF1611667.1"/>
    </source>
</evidence>
<sequence>MKKYFIVLFIMLISISSYAQLKIGVDIYSRYLWRGLNLGNAPALQPSIYYTISGFTICAWGSYSFPTSEPTYSENDLLASYSFTTEKSGSFTAILTDYYIPSLKIPFGYFKPKASYPAAHTIEGGFSYIGPETFPITLSLYTNLSNDPDNSTYIQVGYPINIEDAIISFSAGFVPSKSAYYLVDKGNIINLSITGSKTIAITNKFSIPINVSYISNPSQDNTYLVFGVSFLF</sequence>
<organism evidence="1 2">
    <name type="scientific">Stygiobacter electus</name>
    <dbReference type="NCBI Taxonomy" id="3032292"/>
    <lineage>
        <taxon>Bacteria</taxon>
        <taxon>Pseudomonadati</taxon>
        <taxon>Ignavibacteriota</taxon>
        <taxon>Ignavibacteria</taxon>
        <taxon>Ignavibacteriales</taxon>
        <taxon>Melioribacteraceae</taxon>
        <taxon>Stygiobacter</taxon>
    </lineage>
</organism>
<dbReference type="AlphaFoldDB" id="A0AAE3NZM0"/>
<protein>
    <submittedName>
        <fullName evidence="1">Uncharacterized protein</fullName>
    </submittedName>
</protein>
<dbReference type="RefSeq" id="WP_321535434.1">
    <property type="nucleotide sequence ID" value="NZ_JARGDL010000005.1"/>
</dbReference>
<name>A0AAE3NZM0_9BACT</name>
<dbReference type="Proteomes" id="UP001221302">
    <property type="component" value="Unassembled WGS sequence"/>
</dbReference>
<keyword evidence="2" id="KW-1185">Reference proteome</keyword>
<gene>
    <name evidence="1" type="ORF">P0M35_05870</name>
</gene>
<reference evidence="1" key="1">
    <citation type="submission" date="2023-03" db="EMBL/GenBank/DDBJ databases">
        <title>Stygiobacter electus gen. nov., sp. nov., facultatively anaerobic thermotolerant bacterium of the class Ignavibacteria from a well of Yessentuki mineral water deposit.</title>
        <authorList>
            <person name="Podosokorskaya O.A."/>
            <person name="Elcheninov A.G."/>
            <person name="Petrova N.F."/>
            <person name="Zavarzina D.G."/>
            <person name="Kublanov I.V."/>
            <person name="Merkel A.Y."/>
        </authorList>
    </citation>
    <scope>NUCLEOTIDE SEQUENCE</scope>
    <source>
        <strain evidence="1">09-Me</strain>
    </source>
</reference>
<dbReference type="EMBL" id="JARGDL010000005">
    <property type="protein sequence ID" value="MDF1611667.1"/>
    <property type="molecule type" value="Genomic_DNA"/>
</dbReference>
<evidence type="ECO:0000313" key="2">
    <source>
        <dbReference type="Proteomes" id="UP001221302"/>
    </source>
</evidence>
<accession>A0AAE3NZM0</accession>
<comment type="caution">
    <text evidence="1">The sequence shown here is derived from an EMBL/GenBank/DDBJ whole genome shotgun (WGS) entry which is preliminary data.</text>
</comment>